<protein>
    <recommendedName>
        <fullName evidence="8">Apolipoprotein N-acyltransferase</fullName>
        <shortName evidence="8">ALP N-acyltransferase</shortName>
        <ecNumber evidence="8">2.3.1.269</ecNumber>
    </recommendedName>
</protein>
<evidence type="ECO:0000256" key="5">
    <source>
        <dbReference type="ARBA" id="ARBA00022989"/>
    </source>
</evidence>
<feature type="transmembrane region" description="Helical" evidence="8">
    <location>
        <begin position="21"/>
        <end position="38"/>
    </location>
</feature>
<dbReference type="RefSeq" id="WP_130290032.1">
    <property type="nucleotide sequence ID" value="NZ_SHKL01000001.1"/>
</dbReference>
<dbReference type="Pfam" id="PF20154">
    <property type="entry name" value="LNT_N"/>
    <property type="match status" value="1"/>
</dbReference>
<evidence type="ECO:0000256" key="3">
    <source>
        <dbReference type="ARBA" id="ARBA00022679"/>
    </source>
</evidence>
<dbReference type="InterPro" id="IPR003010">
    <property type="entry name" value="C-N_Hydrolase"/>
</dbReference>
<reference evidence="10 11" key="1">
    <citation type="submission" date="2019-02" db="EMBL/GenBank/DDBJ databases">
        <title>Sequencing the genomes of 1000 actinobacteria strains.</title>
        <authorList>
            <person name="Klenk H.-P."/>
        </authorList>
    </citation>
    <scope>NUCLEOTIDE SEQUENCE [LARGE SCALE GENOMIC DNA]</scope>
    <source>
        <strain evidence="10 11">DSM 45779</strain>
    </source>
</reference>
<dbReference type="EMBL" id="SHKL01000001">
    <property type="protein sequence ID" value="RZT85601.1"/>
    <property type="molecule type" value="Genomic_DNA"/>
</dbReference>
<gene>
    <name evidence="8" type="primary">lnt</name>
    <name evidence="10" type="ORF">EV383_2476</name>
</gene>
<feature type="transmembrane region" description="Helical" evidence="8">
    <location>
        <begin position="121"/>
        <end position="139"/>
    </location>
</feature>
<dbReference type="PANTHER" id="PTHR38686">
    <property type="entry name" value="APOLIPOPROTEIN N-ACYLTRANSFERASE"/>
    <property type="match status" value="1"/>
</dbReference>
<feature type="transmembrane region" description="Helical" evidence="8">
    <location>
        <begin position="199"/>
        <end position="218"/>
    </location>
</feature>
<comment type="function">
    <text evidence="8">Catalyzes the phospholipid dependent N-acylation of the N-terminal cysteine of apolipoprotein, the last step in lipoprotein maturation.</text>
</comment>
<dbReference type="GO" id="GO:0042158">
    <property type="term" value="P:lipoprotein biosynthetic process"/>
    <property type="evidence" value="ECO:0007669"/>
    <property type="project" value="UniProtKB-UniRule"/>
</dbReference>
<feature type="transmembrane region" description="Helical" evidence="8">
    <location>
        <begin position="67"/>
        <end position="88"/>
    </location>
</feature>
<dbReference type="OrthoDB" id="9804277at2"/>
<dbReference type="Gene3D" id="3.60.110.10">
    <property type="entry name" value="Carbon-nitrogen hydrolase"/>
    <property type="match status" value="1"/>
</dbReference>
<keyword evidence="11" id="KW-1185">Reference proteome</keyword>
<dbReference type="SUPFAM" id="SSF56317">
    <property type="entry name" value="Carbon-nitrogen hydrolase"/>
    <property type="match status" value="1"/>
</dbReference>
<dbReference type="GO" id="GO:0016410">
    <property type="term" value="F:N-acyltransferase activity"/>
    <property type="evidence" value="ECO:0007669"/>
    <property type="project" value="UniProtKB-UniRule"/>
</dbReference>
<evidence type="ECO:0000313" key="11">
    <source>
        <dbReference type="Proteomes" id="UP000291591"/>
    </source>
</evidence>
<comment type="caution">
    <text evidence="10">The sequence shown here is derived from an EMBL/GenBank/DDBJ whole genome shotgun (WGS) entry which is preliminary data.</text>
</comment>
<comment type="catalytic activity">
    <reaction evidence="8">
        <text>N-terminal S-1,2-diacyl-sn-glyceryl-L-cysteinyl-[lipoprotein] + a glycerophospholipid = N-acyl-S-1,2-diacyl-sn-glyceryl-L-cysteinyl-[lipoprotein] + a 2-acyl-sn-glycero-3-phospholipid + H(+)</text>
        <dbReference type="Rhea" id="RHEA:48228"/>
        <dbReference type="Rhea" id="RHEA-COMP:14681"/>
        <dbReference type="Rhea" id="RHEA-COMP:14684"/>
        <dbReference type="ChEBI" id="CHEBI:15378"/>
        <dbReference type="ChEBI" id="CHEBI:136912"/>
        <dbReference type="ChEBI" id="CHEBI:140656"/>
        <dbReference type="ChEBI" id="CHEBI:140657"/>
        <dbReference type="ChEBI" id="CHEBI:140660"/>
        <dbReference type="EC" id="2.3.1.269"/>
    </reaction>
</comment>
<feature type="transmembrane region" description="Helical" evidence="8">
    <location>
        <begin position="94"/>
        <end position="114"/>
    </location>
</feature>
<dbReference type="PROSITE" id="PS50263">
    <property type="entry name" value="CN_HYDROLASE"/>
    <property type="match status" value="1"/>
</dbReference>
<dbReference type="Pfam" id="PF00795">
    <property type="entry name" value="CN_hydrolase"/>
    <property type="match status" value="1"/>
</dbReference>
<evidence type="ECO:0000313" key="10">
    <source>
        <dbReference type="EMBL" id="RZT85601.1"/>
    </source>
</evidence>
<dbReference type="UniPathway" id="UPA00666"/>
<keyword evidence="7 8" id="KW-0012">Acyltransferase</keyword>
<keyword evidence="2 8" id="KW-1003">Cell membrane</keyword>
<evidence type="ECO:0000256" key="2">
    <source>
        <dbReference type="ARBA" id="ARBA00022475"/>
    </source>
</evidence>
<dbReference type="AlphaFoldDB" id="A0A4Q7UXD9"/>
<evidence type="ECO:0000256" key="7">
    <source>
        <dbReference type="ARBA" id="ARBA00023315"/>
    </source>
</evidence>
<dbReference type="HAMAP" id="MF_01148">
    <property type="entry name" value="Lnt"/>
    <property type="match status" value="1"/>
</dbReference>
<organism evidence="10 11">
    <name type="scientific">Pseudonocardia sediminis</name>
    <dbReference type="NCBI Taxonomy" id="1397368"/>
    <lineage>
        <taxon>Bacteria</taxon>
        <taxon>Bacillati</taxon>
        <taxon>Actinomycetota</taxon>
        <taxon>Actinomycetes</taxon>
        <taxon>Pseudonocardiales</taxon>
        <taxon>Pseudonocardiaceae</taxon>
        <taxon>Pseudonocardia</taxon>
    </lineage>
</organism>
<sequence length="515" mass="53558">MRSTTARGTAGTAIGGRAATAAATATAGAAGGGLLLFLSFPPRGWWWLAPVAFVVIGAAWRGRGARAGAGLGMVTGVAFFVPLLSWTGEFVGPVPWLALATLQALFVALAGAAVGALPDRWWWPVGAAAVWVAAEAPRGRVPFDGFPWGRTGFSQPEGVFTPVAALGGVALLGFVVALTGFALPGLARAVLRADTRLPAAAVLLVPIVITVVAPVVAVTTPPGTASVVVAAVQGNVPRAGLDFNAQRRTVLDNHARRTEKLAADVAAGRVPRPDLVLWPENSADVDPLRSPDARAAVDRAVRAIGVPVLVGAVLNPPDGPPTNTMVAWSPESGPGEIHDKRRLQPFGEYMPYKDFFRLFSPLVDRSSDFVPGSGDGVVPMAGVAVGIATCYEVIFDDLVRDSVRSGAQMLAVPSNNATFGRTGMTYQQLAIDRVRSVEFGRSTVVPTTSGVSAVILPDGTVRSGTAMFEPAALVERVPLRSDLTPALRYGAVAEWVLVATAVLAVAGAVLRRQRR</sequence>
<evidence type="ECO:0000256" key="1">
    <source>
        <dbReference type="ARBA" id="ARBA00004651"/>
    </source>
</evidence>
<feature type="transmembrane region" description="Helical" evidence="8">
    <location>
        <begin position="486"/>
        <end position="510"/>
    </location>
</feature>
<dbReference type="EC" id="2.3.1.269" evidence="8"/>
<keyword evidence="5 8" id="KW-1133">Transmembrane helix</keyword>
<dbReference type="InterPro" id="IPR004563">
    <property type="entry name" value="Apolipo_AcylTrfase"/>
</dbReference>
<dbReference type="InterPro" id="IPR045378">
    <property type="entry name" value="LNT_N"/>
</dbReference>
<feature type="domain" description="CN hydrolase" evidence="9">
    <location>
        <begin position="227"/>
        <end position="479"/>
    </location>
</feature>
<evidence type="ECO:0000256" key="8">
    <source>
        <dbReference type="HAMAP-Rule" id="MF_01148"/>
    </source>
</evidence>
<feature type="transmembrane region" description="Helical" evidence="8">
    <location>
        <begin position="159"/>
        <end position="187"/>
    </location>
</feature>
<comment type="similarity">
    <text evidence="8">Belongs to the CN hydrolase family. Apolipoprotein N-acyltransferase subfamily.</text>
</comment>
<evidence type="ECO:0000259" key="9">
    <source>
        <dbReference type="PROSITE" id="PS50263"/>
    </source>
</evidence>
<evidence type="ECO:0000256" key="4">
    <source>
        <dbReference type="ARBA" id="ARBA00022692"/>
    </source>
</evidence>
<keyword evidence="6 8" id="KW-0472">Membrane</keyword>
<keyword evidence="10" id="KW-0449">Lipoprotein</keyword>
<dbReference type="CDD" id="cd07571">
    <property type="entry name" value="ALP_N-acyl_transferase"/>
    <property type="match status" value="1"/>
</dbReference>
<keyword evidence="4 8" id="KW-0812">Transmembrane</keyword>
<accession>A0A4Q7UXD9</accession>
<comment type="subcellular location">
    <subcellularLocation>
        <location evidence="1 8">Cell membrane</location>
        <topology evidence="1 8">Multi-pass membrane protein</topology>
    </subcellularLocation>
</comment>
<keyword evidence="3 8" id="KW-0808">Transferase</keyword>
<name>A0A4Q7UXD9_PSEST</name>
<feature type="transmembrane region" description="Helical" evidence="8">
    <location>
        <begin position="44"/>
        <end position="60"/>
    </location>
</feature>
<evidence type="ECO:0000256" key="6">
    <source>
        <dbReference type="ARBA" id="ARBA00023136"/>
    </source>
</evidence>
<proteinExistence type="inferred from homology"/>
<comment type="pathway">
    <text evidence="8">Protein modification; lipoprotein biosynthesis (N-acyl transfer).</text>
</comment>
<dbReference type="Proteomes" id="UP000291591">
    <property type="component" value="Unassembled WGS sequence"/>
</dbReference>
<dbReference type="PANTHER" id="PTHR38686:SF1">
    <property type="entry name" value="APOLIPOPROTEIN N-ACYLTRANSFERASE"/>
    <property type="match status" value="1"/>
</dbReference>
<dbReference type="NCBIfam" id="TIGR00546">
    <property type="entry name" value="lnt"/>
    <property type="match status" value="1"/>
</dbReference>
<dbReference type="InterPro" id="IPR036526">
    <property type="entry name" value="C-N_Hydrolase_sf"/>
</dbReference>
<dbReference type="GO" id="GO:0005886">
    <property type="term" value="C:plasma membrane"/>
    <property type="evidence" value="ECO:0007669"/>
    <property type="project" value="UniProtKB-SubCell"/>
</dbReference>